<dbReference type="Proteomes" id="UP000002489">
    <property type="component" value="Unassembled WGS sequence"/>
</dbReference>
<proteinExistence type="predicted"/>
<evidence type="ECO:0000313" key="2">
    <source>
        <dbReference type="Proteomes" id="UP000002489"/>
    </source>
</evidence>
<sequence>MSLGEVTGEKRAEICKTGYNPMAQRANVALTIVCILLGLAYKIGWLLKTNHGVLLGEEFGTHLVAANDGKVLRGCVGLCNKAIVHDSYAKHNHSYGLVLGAYAW</sequence>
<gene>
    <name evidence="1" type="primary">28957369</name>
</gene>
<dbReference type="AlphaFoldDB" id="A0A0D2YJ01"/>
<protein>
    <submittedName>
        <fullName evidence="1">Uncharacterized protein</fullName>
    </submittedName>
</protein>
<evidence type="ECO:0000313" key="1">
    <source>
        <dbReference type="EnsemblFungi" id="FOXG_16515P0"/>
    </source>
</evidence>
<reference evidence="2" key="1">
    <citation type="journal article" date="2012" name="Mol. Plant Microbe Interact.">
        <title>A highly conserved effector in Fusarium oxysporum is required for full virulence on Arabidopsis.</title>
        <authorList>
            <person name="Thatcher L.F."/>
            <person name="Gardiner D.M."/>
            <person name="Kazan K."/>
            <person name="Manners J."/>
        </authorList>
    </citation>
    <scope>NUCLEOTIDE SEQUENCE [LARGE SCALE GENOMIC DNA]</scope>
    <source>
        <strain evidence="2">Fo5176</strain>
    </source>
</reference>
<dbReference type="VEuPathDB" id="FungiDB:FOXG_16515"/>
<reference evidence="1" key="2">
    <citation type="submission" date="2025-08" db="UniProtKB">
        <authorList>
            <consortium name="EnsemblFungi"/>
        </authorList>
    </citation>
    <scope>IDENTIFICATION</scope>
    <source>
        <strain evidence="1">4287 / CBS 123668 / FGSC 9935 / NRRL 34936</strain>
    </source>
</reference>
<name>A0A0D2YJ01_FUSOF</name>
<dbReference type="EnsemblFungi" id="FOXG_16515T0">
    <property type="protein sequence ID" value="FOXG_16515P0"/>
    <property type="gene ID" value="FOXG_16515"/>
</dbReference>
<accession>A0A0D2YJ01</accession>
<organism evidence="1 2">
    <name type="scientific">Fusarium oxysporum (strain Fo5176)</name>
    <name type="common">Fusarium vascular wilt</name>
    <dbReference type="NCBI Taxonomy" id="660025"/>
    <lineage>
        <taxon>Eukaryota</taxon>
        <taxon>Fungi</taxon>
        <taxon>Dikarya</taxon>
        <taxon>Ascomycota</taxon>
        <taxon>Pezizomycotina</taxon>
        <taxon>Sordariomycetes</taxon>
        <taxon>Hypocreomycetidae</taxon>
        <taxon>Hypocreales</taxon>
        <taxon>Nectriaceae</taxon>
        <taxon>Fusarium</taxon>
        <taxon>Fusarium oxysporum species complex</taxon>
    </lineage>
</organism>